<evidence type="ECO:0000313" key="1">
    <source>
        <dbReference type="EMBL" id="EFO24264.1"/>
    </source>
</evidence>
<dbReference type="RefSeq" id="XP_003139809.1">
    <property type="nucleotide sequence ID" value="XM_003139761.1"/>
</dbReference>
<name>A0A1S0U339_LOALO</name>
<dbReference type="AlphaFoldDB" id="A0A1S0U339"/>
<dbReference type="EMBL" id="JH712072">
    <property type="protein sequence ID" value="EFO24264.1"/>
    <property type="molecule type" value="Genomic_DNA"/>
</dbReference>
<reference evidence="1" key="1">
    <citation type="submission" date="2012-04" db="EMBL/GenBank/DDBJ databases">
        <title>The Genome Sequence of Loa loa.</title>
        <authorList>
            <consortium name="The Broad Institute Genome Sequencing Platform"/>
            <consortium name="Broad Institute Genome Sequencing Center for Infectious Disease"/>
            <person name="Nutman T.B."/>
            <person name="Fink D.L."/>
            <person name="Russ C."/>
            <person name="Young S."/>
            <person name="Zeng Q."/>
            <person name="Gargeya S."/>
            <person name="Alvarado L."/>
            <person name="Berlin A."/>
            <person name="Chapman S.B."/>
            <person name="Chen Z."/>
            <person name="Freedman E."/>
            <person name="Gellesch M."/>
            <person name="Goldberg J."/>
            <person name="Griggs A."/>
            <person name="Gujja S."/>
            <person name="Heilman E.R."/>
            <person name="Heiman D."/>
            <person name="Howarth C."/>
            <person name="Mehta T."/>
            <person name="Neiman D."/>
            <person name="Pearson M."/>
            <person name="Roberts A."/>
            <person name="Saif S."/>
            <person name="Shea T."/>
            <person name="Shenoy N."/>
            <person name="Sisk P."/>
            <person name="Stolte C."/>
            <person name="Sykes S."/>
            <person name="White J."/>
            <person name="Yandava C."/>
            <person name="Haas B."/>
            <person name="Henn M.R."/>
            <person name="Nusbaum C."/>
            <person name="Birren B."/>
        </authorList>
    </citation>
    <scope>NUCLEOTIDE SEQUENCE [LARGE SCALE GENOMIC DNA]</scope>
</reference>
<dbReference type="CTD" id="9941623"/>
<gene>
    <name evidence="1" type="ORF">LOAG_04224</name>
</gene>
<organism evidence="1">
    <name type="scientific">Loa loa</name>
    <name type="common">Eye worm</name>
    <name type="synonym">Filaria loa</name>
    <dbReference type="NCBI Taxonomy" id="7209"/>
    <lineage>
        <taxon>Eukaryota</taxon>
        <taxon>Metazoa</taxon>
        <taxon>Ecdysozoa</taxon>
        <taxon>Nematoda</taxon>
        <taxon>Chromadorea</taxon>
        <taxon>Rhabditida</taxon>
        <taxon>Spirurina</taxon>
        <taxon>Spiruromorpha</taxon>
        <taxon>Filarioidea</taxon>
        <taxon>Onchocercidae</taxon>
        <taxon>Loa</taxon>
    </lineage>
</organism>
<dbReference type="KEGG" id="loa:LOAG_04224"/>
<sequence>MKEDGKREFVIHKASLKINNFAIGNSEREPIWLHSIKSRFHMQYRMPHEFIGLKILPISNIFRLLEAIVISHEVKHCEMPPQCHHRWRLKKHNIYLMINDEDSEKSENEMNSHWLNSEAVSWTDETRNSFDMMKDTRSIVPSS</sequence>
<protein>
    <submittedName>
        <fullName evidence="1">Uncharacterized protein</fullName>
    </submittedName>
</protein>
<accession>A0A1S0U339</accession>
<dbReference type="InParanoid" id="A0A1S0U339"/>
<proteinExistence type="predicted"/>
<dbReference type="GeneID" id="9941623"/>